<dbReference type="SUPFAM" id="SSF49303">
    <property type="entry name" value="beta-Galactosidase/glucuronidase domain"/>
    <property type="match status" value="2"/>
</dbReference>
<dbReference type="STRING" id="997884.HMPREF1068_00781"/>
<dbReference type="InterPro" id="IPR036156">
    <property type="entry name" value="Beta-gal/glucu_dom_sf"/>
</dbReference>
<evidence type="ECO:0000313" key="14">
    <source>
        <dbReference type="Proteomes" id="UP000003089"/>
    </source>
</evidence>
<dbReference type="PRINTS" id="PR00132">
    <property type="entry name" value="GLHYDRLASE2"/>
</dbReference>
<keyword evidence="14" id="KW-1185">Reference proteome</keyword>
<feature type="domain" description="Beta galactosidase small chain/" evidence="12">
    <location>
        <begin position="746"/>
        <end position="1024"/>
    </location>
</feature>
<dbReference type="PROSITE" id="PS00608">
    <property type="entry name" value="GLYCOSYL_HYDROL_F2_2"/>
    <property type="match status" value="1"/>
</dbReference>
<comment type="cofactor">
    <cofactor evidence="2">
        <name>Ca(2+)</name>
        <dbReference type="ChEBI" id="CHEBI:29108"/>
    </cofactor>
</comment>
<dbReference type="EC" id="3.2.1.23" evidence="5 10"/>
<dbReference type="InterPro" id="IPR032312">
    <property type="entry name" value="LacZ_4"/>
</dbReference>
<dbReference type="HOGENOM" id="CLU_002346_0_2_10"/>
<dbReference type="Pfam" id="PF16353">
    <property type="entry name" value="LacZ_4"/>
    <property type="match status" value="1"/>
</dbReference>
<keyword evidence="11" id="KW-0732">Signal</keyword>
<dbReference type="Pfam" id="PF00703">
    <property type="entry name" value="Glyco_hydro_2"/>
    <property type="match status" value="1"/>
</dbReference>
<name>I9SCK4_9BACE</name>
<reference evidence="13 14" key="1">
    <citation type="submission" date="2012-02" db="EMBL/GenBank/DDBJ databases">
        <title>The Genome Sequence of Bacteroides nordii CL02T12C05.</title>
        <authorList>
            <consortium name="The Broad Institute Genome Sequencing Platform"/>
            <person name="Earl A."/>
            <person name="Ward D."/>
            <person name="Feldgarden M."/>
            <person name="Gevers D."/>
            <person name="Zitomersky N.L."/>
            <person name="Coyne M.J."/>
            <person name="Comstock L.E."/>
            <person name="Young S.K."/>
            <person name="Zeng Q."/>
            <person name="Gargeya S."/>
            <person name="Fitzgerald M."/>
            <person name="Haas B."/>
            <person name="Abouelleil A."/>
            <person name="Alvarado L."/>
            <person name="Arachchi H.M."/>
            <person name="Berlin A."/>
            <person name="Chapman S.B."/>
            <person name="Gearin G."/>
            <person name="Goldberg J."/>
            <person name="Griggs A."/>
            <person name="Gujja S."/>
            <person name="Hansen M."/>
            <person name="Heiman D."/>
            <person name="Howarth C."/>
            <person name="Larimer J."/>
            <person name="Lui A."/>
            <person name="MacDonald P.J.P."/>
            <person name="McCowen C."/>
            <person name="Montmayeur A."/>
            <person name="Murphy C."/>
            <person name="Neiman D."/>
            <person name="Pearson M."/>
            <person name="Priest M."/>
            <person name="Roberts A."/>
            <person name="Saif S."/>
            <person name="Shea T."/>
            <person name="Sisk P."/>
            <person name="Stolte C."/>
            <person name="Sykes S."/>
            <person name="Wortman J."/>
            <person name="Nusbaum C."/>
            <person name="Birren B."/>
        </authorList>
    </citation>
    <scope>NUCLEOTIDE SEQUENCE [LARGE SCALE GENOMIC DNA]</scope>
    <source>
        <strain evidence="13 14">CL02T12C05</strain>
    </source>
</reference>
<dbReference type="GO" id="GO:0030246">
    <property type="term" value="F:carbohydrate binding"/>
    <property type="evidence" value="ECO:0007669"/>
    <property type="project" value="InterPro"/>
</dbReference>
<evidence type="ECO:0000256" key="9">
    <source>
        <dbReference type="ARBA" id="ARBA00032230"/>
    </source>
</evidence>
<dbReference type="InterPro" id="IPR050347">
    <property type="entry name" value="Bact_Beta-galactosidase"/>
</dbReference>
<comment type="similarity">
    <text evidence="3 10">Belongs to the glycosyl hydrolase 2 family.</text>
</comment>
<dbReference type="PROSITE" id="PS00719">
    <property type="entry name" value="GLYCOSYL_HYDROL_F2_1"/>
    <property type="match status" value="1"/>
</dbReference>
<dbReference type="eggNOG" id="COG3250">
    <property type="taxonomic scope" value="Bacteria"/>
</dbReference>
<dbReference type="PANTHER" id="PTHR46323:SF2">
    <property type="entry name" value="BETA-GALACTOSIDASE"/>
    <property type="match status" value="1"/>
</dbReference>
<evidence type="ECO:0000256" key="8">
    <source>
        <dbReference type="ARBA" id="ARBA00023295"/>
    </source>
</evidence>
<dbReference type="EMBL" id="AGXS01000011">
    <property type="protein sequence ID" value="EIY53611.1"/>
    <property type="molecule type" value="Genomic_DNA"/>
</dbReference>
<dbReference type="InterPro" id="IPR017853">
    <property type="entry name" value="GH"/>
</dbReference>
<dbReference type="Pfam" id="PF02837">
    <property type="entry name" value="Glyco_hydro_2_N"/>
    <property type="match status" value="1"/>
</dbReference>
<evidence type="ECO:0000256" key="5">
    <source>
        <dbReference type="ARBA" id="ARBA00012756"/>
    </source>
</evidence>
<dbReference type="Gene3D" id="2.70.98.10">
    <property type="match status" value="1"/>
</dbReference>
<dbReference type="Proteomes" id="UP000003089">
    <property type="component" value="Unassembled WGS sequence"/>
</dbReference>
<comment type="subunit">
    <text evidence="4">Monomer.</text>
</comment>
<accession>I9SCK4</accession>
<evidence type="ECO:0000256" key="6">
    <source>
        <dbReference type="ARBA" id="ARBA00022801"/>
    </source>
</evidence>
<dbReference type="Pfam" id="PF02929">
    <property type="entry name" value="Bgal_small_N"/>
    <property type="match status" value="1"/>
</dbReference>
<evidence type="ECO:0000256" key="10">
    <source>
        <dbReference type="RuleBase" id="RU361154"/>
    </source>
</evidence>
<organism evidence="13 14">
    <name type="scientific">Bacteroides nordii CL02T12C05</name>
    <dbReference type="NCBI Taxonomy" id="997884"/>
    <lineage>
        <taxon>Bacteria</taxon>
        <taxon>Pseudomonadati</taxon>
        <taxon>Bacteroidota</taxon>
        <taxon>Bacteroidia</taxon>
        <taxon>Bacteroidales</taxon>
        <taxon>Bacteroidaceae</taxon>
        <taxon>Bacteroides</taxon>
    </lineage>
</organism>
<keyword evidence="8 10" id="KW-0326">Glycosidase</keyword>
<dbReference type="InterPro" id="IPR006101">
    <property type="entry name" value="Glyco_hydro_2"/>
</dbReference>
<dbReference type="RefSeq" id="WP_007483697.1">
    <property type="nucleotide sequence ID" value="NZ_JH724314.1"/>
</dbReference>
<evidence type="ECO:0000313" key="13">
    <source>
        <dbReference type="EMBL" id="EIY53611.1"/>
    </source>
</evidence>
<dbReference type="InterPro" id="IPR013783">
    <property type="entry name" value="Ig-like_fold"/>
</dbReference>
<dbReference type="InterPro" id="IPR006102">
    <property type="entry name" value="Ig-like_GH2"/>
</dbReference>
<evidence type="ECO:0000256" key="1">
    <source>
        <dbReference type="ARBA" id="ARBA00001412"/>
    </source>
</evidence>
<evidence type="ECO:0000256" key="3">
    <source>
        <dbReference type="ARBA" id="ARBA00007401"/>
    </source>
</evidence>
<dbReference type="Gene3D" id="2.60.120.260">
    <property type="entry name" value="Galactose-binding domain-like"/>
    <property type="match status" value="1"/>
</dbReference>
<dbReference type="InterPro" id="IPR006104">
    <property type="entry name" value="Glyco_hydro_2_N"/>
</dbReference>
<dbReference type="AlphaFoldDB" id="I9SCK4"/>
<evidence type="ECO:0000259" key="12">
    <source>
        <dbReference type="SMART" id="SM01038"/>
    </source>
</evidence>
<dbReference type="InterPro" id="IPR004199">
    <property type="entry name" value="B-gal_small/dom_5"/>
</dbReference>
<gene>
    <name evidence="13" type="ORF">HMPREF1068_00781</name>
</gene>
<feature type="signal peptide" evidence="11">
    <location>
        <begin position="1"/>
        <end position="19"/>
    </location>
</feature>
<evidence type="ECO:0000256" key="11">
    <source>
        <dbReference type="SAM" id="SignalP"/>
    </source>
</evidence>
<protein>
    <recommendedName>
        <fullName evidence="5 10">Beta-galactosidase</fullName>
        <ecNumber evidence="5 10">3.2.1.23</ecNumber>
    </recommendedName>
    <alternativeName>
        <fullName evidence="9 10">Lactase</fullName>
    </alternativeName>
</protein>
<dbReference type="InterPro" id="IPR006103">
    <property type="entry name" value="Glyco_hydro_2_cat"/>
</dbReference>
<evidence type="ECO:0000256" key="2">
    <source>
        <dbReference type="ARBA" id="ARBA00001913"/>
    </source>
</evidence>
<dbReference type="Gene3D" id="3.20.20.80">
    <property type="entry name" value="Glycosidases"/>
    <property type="match status" value="1"/>
</dbReference>
<evidence type="ECO:0000256" key="7">
    <source>
        <dbReference type="ARBA" id="ARBA00022837"/>
    </source>
</evidence>
<dbReference type="SUPFAM" id="SSF51445">
    <property type="entry name" value="(Trans)glycosidases"/>
    <property type="match status" value="1"/>
</dbReference>
<dbReference type="Pfam" id="PF02836">
    <property type="entry name" value="Glyco_hydro_2_C"/>
    <property type="match status" value="1"/>
</dbReference>
<dbReference type="GO" id="GO:0004565">
    <property type="term" value="F:beta-galactosidase activity"/>
    <property type="evidence" value="ECO:0007669"/>
    <property type="project" value="UniProtKB-EC"/>
</dbReference>
<dbReference type="InterPro" id="IPR011013">
    <property type="entry name" value="Gal_mutarotase_sf_dom"/>
</dbReference>
<sequence>MMRICLLSFFIFSFLLLNAKEPWETPAVNQINREAPRASYFAFESVELAMQNDKYASDRFFSLDGKWKFKFVKDLNLRPIDFYRTDYDDTEWVEFPVPGIWEINGYGIPMYRRKKYAWYLQFESNPPAVPVIDNYVGSYRRNFVLPAGWNKEQVYLHVGSACSNLQVWINGKFVGYSEDNKMAAEFDITKYLTPGENKIAMQIMRWCDGTYLEDQDYWRLSGISRETYLYMRPSAHIEDIFVQPRLDEELKDGILDIDVSSENTDGHTITFTLFDSEGNTVTTNENKVRGGKLSESMKIVSPLHWTAETPHLYHLLITLKDKNGKLTEAIRQNVGFRNVMIQGTQLLVNGKPILIKGVNRHEIDPRTGYVVTLDRMIEDIRIMKENNINAVRTCHYPNDPRWYELCDKYGLYVVSEANVESHGMGYEEKTLAKRKDYELSHLERNISNVENFKNHPSVIIWSMGNESGDGPTFEKVYKWIKSRDNRRPVQYEQAKNLPHTDIFCPMYYNYQNTEEYARKAIKPLIQCEYAHAMGNSLGGFKDYWDLYRKYDALQGGFIWDFVDQGFRETDKEGRIYYSFAGDYEPDLSSESNFNCNGLISPDRYPNPHMEEVRYIQQNIWTDWVDSEKGIIEVFNENFFINLSDYYLMWNIQADGEIIKEGIVWELNAEPQTKVQVPLEGFEIDMSSYHEIFVNVEYRLKQRQPLLEAGYKIAYQQLELKPYDLFSCELSVSEKPISISQTLGYLKVIANDIEYEFSKLTGFIEHIKVCGNDMLENGFVLKPNFWRAPTDNDYGVDLQLAFAAWKNPVYKLEKLEINDKGNNKVVSTSYNLSEAGAHLTITYEVSGNGQICINQNLKATTPGQWAEGLFRYGMQLVMPRQYDRLCFYGKGPGESYFDRNAAQTIGVYRQSVDSQYYPYVRPQETGNKTELRWWKVINKGGAGLCFHSDKAFSASALNRLMSDLDDGPDKYIHQSHGGCVNIRPHTSVQIDALQQGLGGIDSWKSRPKDEYMMKHGDYNFTFVITPILSDNYKGSYKRINL</sequence>
<dbReference type="InterPro" id="IPR014718">
    <property type="entry name" value="GH-type_carb-bd"/>
</dbReference>
<proteinExistence type="inferred from homology"/>
<evidence type="ECO:0000256" key="4">
    <source>
        <dbReference type="ARBA" id="ARBA00011245"/>
    </source>
</evidence>
<dbReference type="SUPFAM" id="SSF49785">
    <property type="entry name" value="Galactose-binding domain-like"/>
    <property type="match status" value="1"/>
</dbReference>
<dbReference type="FunFam" id="3.20.20.80:FF:000121">
    <property type="entry name" value="Beta-galactosidase"/>
    <property type="match status" value="1"/>
</dbReference>
<feature type="chain" id="PRO_5003725691" description="Beta-galactosidase" evidence="11">
    <location>
        <begin position="20"/>
        <end position="1040"/>
    </location>
</feature>
<dbReference type="InterPro" id="IPR023232">
    <property type="entry name" value="Glyco_hydro_2_AS"/>
</dbReference>
<keyword evidence="7" id="KW-0106">Calcium</keyword>
<keyword evidence="6 10" id="KW-0378">Hydrolase</keyword>
<dbReference type="InterPro" id="IPR008979">
    <property type="entry name" value="Galactose-bd-like_sf"/>
</dbReference>
<dbReference type="PANTHER" id="PTHR46323">
    <property type="entry name" value="BETA-GALACTOSIDASE"/>
    <property type="match status" value="1"/>
</dbReference>
<dbReference type="GO" id="GO:0005990">
    <property type="term" value="P:lactose catabolic process"/>
    <property type="evidence" value="ECO:0007669"/>
    <property type="project" value="TreeGrafter"/>
</dbReference>
<dbReference type="SUPFAM" id="SSF74650">
    <property type="entry name" value="Galactose mutarotase-like"/>
    <property type="match status" value="1"/>
</dbReference>
<comment type="caution">
    <text evidence="13">The sequence shown here is derived from an EMBL/GenBank/DDBJ whole genome shotgun (WGS) entry which is preliminary data.</text>
</comment>
<dbReference type="PATRIC" id="fig|997884.3.peg.788"/>
<dbReference type="SMART" id="SM01038">
    <property type="entry name" value="Bgal_small_N"/>
    <property type="match status" value="1"/>
</dbReference>
<comment type="catalytic activity">
    <reaction evidence="1 10">
        <text>Hydrolysis of terminal non-reducing beta-D-galactose residues in beta-D-galactosides.</text>
        <dbReference type="EC" id="3.2.1.23"/>
    </reaction>
</comment>
<dbReference type="GO" id="GO:0009341">
    <property type="term" value="C:beta-galactosidase complex"/>
    <property type="evidence" value="ECO:0007669"/>
    <property type="project" value="InterPro"/>
</dbReference>
<dbReference type="Gene3D" id="2.60.40.10">
    <property type="entry name" value="Immunoglobulins"/>
    <property type="match status" value="2"/>
</dbReference>
<dbReference type="InterPro" id="IPR023230">
    <property type="entry name" value="Glyco_hydro_2_CS"/>
</dbReference>